<dbReference type="InterPro" id="IPR050564">
    <property type="entry name" value="F420-G6PD/mer"/>
</dbReference>
<dbReference type="KEGG" id="mmor:MMOR_09660"/>
<dbReference type="AlphaFoldDB" id="A0AAD1M588"/>
<accession>A0AAD1M588</accession>
<protein>
    <submittedName>
        <fullName evidence="3">LLM class F420-dependent oxidoreductase</fullName>
    </submittedName>
</protein>
<dbReference type="CDD" id="cd01097">
    <property type="entry name" value="Tetrahydromethanopterin_reductase"/>
    <property type="match status" value="1"/>
</dbReference>
<dbReference type="EMBL" id="AP022560">
    <property type="protein sequence ID" value="BBX00030.1"/>
    <property type="molecule type" value="Genomic_DNA"/>
</dbReference>
<dbReference type="Pfam" id="PF00296">
    <property type="entry name" value="Bac_luciferase"/>
    <property type="match status" value="1"/>
</dbReference>
<dbReference type="PANTHER" id="PTHR43244:SF1">
    <property type="entry name" value="5,10-METHYLENETETRAHYDROMETHANOPTERIN REDUCTASE"/>
    <property type="match status" value="1"/>
</dbReference>
<evidence type="ECO:0000256" key="1">
    <source>
        <dbReference type="ARBA" id="ARBA00023002"/>
    </source>
</evidence>
<dbReference type="Gene3D" id="3.20.20.30">
    <property type="entry name" value="Luciferase-like domain"/>
    <property type="match status" value="1"/>
</dbReference>
<feature type="domain" description="Luciferase-like" evidence="2">
    <location>
        <begin position="31"/>
        <end position="329"/>
    </location>
</feature>
<organism evidence="3 4">
    <name type="scientific">Mycolicibacterium moriokaense</name>
    <dbReference type="NCBI Taxonomy" id="39691"/>
    <lineage>
        <taxon>Bacteria</taxon>
        <taxon>Bacillati</taxon>
        <taxon>Actinomycetota</taxon>
        <taxon>Actinomycetes</taxon>
        <taxon>Mycobacteriales</taxon>
        <taxon>Mycobacteriaceae</taxon>
        <taxon>Mycolicibacterium</taxon>
    </lineage>
</organism>
<name>A0AAD1M588_9MYCO</name>
<gene>
    <name evidence="3" type="ORF">MMOR_09660</name>
</gene>
<keyword evidence="4" id="KW-1185">Reference proteome</keyword>
<dbReference type="InterPro" id="IPR036661">
    <property type="entry name" value="Luciferase-like_sf"/>
</dbReference>
<proteinExistence type="predicted"/>
<dbReference type="InterPro" id="IPR011251">
    <property type="entry name" value="Luciferase-like_dom"/>
</dbReference>
<dbReference type="Proteomes" id="UP000466681">
    <property type="component" value="Chromosome"/>
</dbReference>
<dbReference type="PANTHER" id="PTHR43244">
    <property type="match status" value="1"/>
</dbReference>
<dbReference type="SUPFAM" id="SSF51679">
    <property type="entry name" value="Bacterial luciferase-like"/>
    <property type="match status" value="1"/>
</dbReference>
<evidence type="ECO:0000313" key="4">
    <source>
        <dbReference type="Proteomes" id="UP000466681"/>
    </source>
</evidence>
<evidence type="ECO:0000313" key="3">
    <source>
        <dbReference type="EMBL" id="BBX00030.1"/>
    </source>
</evidence>
<keyword evidence="1" id="KW-0560">Oxidoreductase</keyword>
<reference evidence="3 4" key="1">
    <citation type="journal article" date="2019" name="Emerg. Microbes Infect.">
        <title>Comprehensive subspecies identification of 175 nontuberculous mycobacteria species based on 7547 genomic profiles.</title>
        <authorList>
            <person name="Matsumoto Y."/>
            <person name="Kinjo T."/>
            <person name="Motooka D."/>
            <person name="Nabeya D."/>
            <person name="Jung N."/>
            <person name="Uechi K."/>
            <person name="Horii T."/>
            <person name="Iida T."/>
            <person name="Fujita J."/>
            <person name="Nakamura S."/>
        </authorList>
    </citation>
    <scope>NUCLEOTIDE SEQUENCE [LARGE SCALE GENOMIC DNA]</scope>
    <source>
        <strain evidence="3 4">JCM 6375</strain>
    </source>
</reference>
<evidence type="ECO:0000259" key="2">
    <source>
        <dbReference type="Pfam" id="PF00296"/>
    </source>
</evidence>
<dbReference type="RefSeq" id="WP_083156600.1">
    <property type="nucleotide sequence ID" value="NZ_AP022560.1"/>
</dbReference>
<dbReference type="NCBIfam" id="TIGR03857">
    <property type="entry name" value="F420_MSMEG_2249"/>
    <property type="match status" value="1"/>
</dbReference>
<dbReference type="InterPro" id="IPR022378">
    <property type="entry name" value="F420_OxRdatse_MSMEG2249_pred"/>
</dbReference>
<dbReference type="GO" id="GO:0016705">
    <property type="term" value="F:oxidoreductase activity, acting on paired donors, with incorporation or reduction of molecular oxygen"/>
    <property type="evidence" value="ECO:0007669"/>
    <property type="project" value="InterPro"/>
</dbReference>
<sequence length="375" mass="40730">MTTQPSSVLNDLGIFLMAGRVKDPSVALTEGEDADRLGFRRAWLSERYDLKEAGAVLSGVAARTSRLEVGTGVLATGSRHPLLTAALAATMHTMYGGRFVLGLGRSDAIYLRGQSIPNHNLEQFKDYVLIVRRLLDGETVGYDGPLGHYDAVRLADLPQARPPIWSIIRGGPKASRLAAEIADGVMLQPFTTVAAAADAVRRIRSARTELGLDAAIRICLPVISACDLDEAQTVAITKARLVTYVQMPDNAKIYANQNHWDPEVMRRVQEHELFRDLSRANADQVFHREQLLGPAALIPDQWIEESCAMGSPAECVATLQRYRDVGIDEFALYGTTPAQNASLVAAWRAHSDIANRRVPTPVTVSAPAAEGSAEP</sequence>